<evidence type="ECO:0000259" key="7">
    <source>
        <dbReference type="PROSITE" id="PS50112"/>
    </source>
</evidence>
<evidence type="ECO:0000256" key="1">
    <source>
        <dbReference type="ARBA" id="ARBA00000085"/>
    </source>
</evidence>
<feature type="domain" description="PAS" evidence="7">
    <location>
        <begin position="48"/>
        <end position="94"/>
    </location>
</feature>
<dbReference type="GO" id="GO:0009399">
    <property type="term" value="P:nitrogen fixation"/>
    <property type="evidence" value="ECO:0007669"/>
    <property type="project" value="InterPro"/>
</dbReference>
<evidence type="ECO:0000256" key="4">
    <source>
        <dbReference type="ARBA" id="ARBA00022679"/>
    </source>
</evidence>
<dbReference type="EMBL" id="UOFY01000045">
    <property type="protein sequence ID" value="VAX10105.1"/>
    <property type="molecule type" value="Genomic_DNA"/>
</dbReference>
<dbReference type="InterPro" id="IPR036890">
    <property type="entry name" value="HATPase_C_sf"/>
</dbReference>
<dbReference type="CDD" id="cd00130">
    <property type="entry name" value="PAS"/>
    <property type="match status" value="1"/>
</dbReference>
<dbReference type="SMART" id="SM00387">
    <property type="entry name" value="HATPase_c"/>
    <property type="match status" value="1"/>
</dbReference>
<dbReference type="SUPFAM" id="SSF55874">
    <property type="entry name" value="ATPase domain of HSP90 chaperone/DNA topoisomerase II/histidine kinase"/>
    <property type="match status" value="1"/>
</dbReference>
<keyword evidence="4" id="KW-0808">Transferase</keyword>
<dbReference type="NCBIfam" id="TIGR02938">
    <property type="entry name" value="nifL_nitrog"/>
    <property type="match status" value="1"/>
</dbReference>
<dbReference type="InterPro" id="IPR014285">
    <property type="entry name" value="N_fixation_neg-reg_NifL"/>
</dbReference>
<gene>
    <name evidence="9" type="ORF">MNBD_GAMMA25-1777</name>
</gene>
<name>A0A3B1BUT4_9ZZZZ</name>
<reference evidence="9" key="1">
    <citation type="submission" date="2018-06" db="EMBL/GenBank/DDBJ databases">
        <authorList>
            <person name="Zhirakovskaya E."/>
        </authorList>
    </citation>
    <scope>NUCLEOTIDE SEQUENCE</scope>
</reference>
<dbReference type="PRINTS" id="PR00344">
    <property type="entry name" value="BCTRLSENSOR"/>
</dbReference>
<proteinExistence type="predicted"/>
<sequence>MTKNNSTHSKEKMAVALGEFMASPPKGIPVEVIEAFGHTVKTDDGILPPRVFIEAVEQSSIAISISDLEAGILYVNAAFEKLTGYQAKDIVGKNQSILSYKTTPVEIYKNLWDQLQAQQSWNGVLINKRKDGGRYLADLTVAPVLGGDGQTSYYLALHRDVTEVHELEGKVRNQKVLIESVVDAAPVVMFLVNNDGRIVLDNHDYKKLISESNEEEPANIFLQALAEVIEADRQLACNQRKGFINREVKFSCQAAIEPRWFSCSGVWVNEKNMATEEYFIDVDESCLLLVASDITQQKRQQNQIKTNALRALLAEQQLVHGMRETLSGAIYQLQAPLNMASAVVAMMERRQPVGDLPNSFQSALLNVIKSGEEVLEYLQHSLPSEEKEAIAPVNMNEVIKDVIDLSIHRLLEKSVLVDWDPEPELDNISGRCYALRTLFKQLLDNAIDAIDEPGCQQREICIQTRNIDNAIEVIIRDTGPGIANNKRHSVFEPFFSNWKQAKGRPGMGLTIAMDMVQKHNGTLDIDPHYHAGCSIHIRLPTNFSEASAKENY</sequence>
<evidence type="ECO:0000256" key="3">
    <source>
        <dbReference type="ARBA" id="ARBA00022553"/>
    </source>
</evidence>
<dbReference type="PANTHER" id="PTHR43304">
    <property type="entry name" value="PHYTOCHROME-LIKE PROTEIN CPH1"/>
    <property type="match status" value="1"/>
</dbReference>
<evidence type="ECO:0000256" key="2">
    <source>
        <dbReference type="ARBA" id="ARBA00012438"/>
    </source>
</evidence>
<dbReference type="Gene3D" id="3.30.450.20">
    <property type="entry name" value="PAS domain"/>
    <property type="match status" value="2"/>
</dbReference>
<dbReference type="SMART" id="SM00091">
    <property type="entry name" value="PAS"/>
    <property type="match status" value="2"/>
</dbReference>
<dbReference type="PROSITE" id="PS50112">
    <property type="entry name" value="PAS"/>
    <property type="match status" value="1"/>
</dbReference>
<dbReference type="SMART" id="SM00086">
    <property type="entry name" value="PAC"/>
    <property type="match status" value="1"/>
</dbReference>
<dbReference type="InterPro" id="IPR003594">
    <property type="entry name" value="HATPase_dom"/>
</dbReference>
<dbReference type="GO" id="GO:0004673">
    <property type="term" value="F:protein histidine kinase activity"/>
    <property type="evidence" value="ECO:0007669"/>
    <property type="project" value="UniProtKB-EC"/>
</dbReference>
<comment type="catalytic activity">
    <reaction evidence="1">
        <text>ATP + protein L-histidine = ADP + protein N-phospho-L-histidine.</text>
        <dbReference type="EC" id="2.7.13.3"/>
    </reaction>
</comment>
<dbReference type="GO" id="GO:0006355">
    <property type="term" value="P:regulation of DNA-templated transcription"/>
    <property type="evidence" value="ECO:0007669"/>
    <property type="project" value="InterPro"/>
</dbReference>
<protein>
    <recommendedName>
        <fullName evidence="2">histidine kinase</fullName>
        <ecNumber evidence="2">2.7.13.3</ecNumber>
    </recommendedName>
</protein>
<evidence type="ECO:0000313" key="9">
    <source>
        <dbReference type="EMBL" id="VAX10105.1"/>
    </source>
</evidence>
<dbReference type="PROSITE" id="PS50109">
    <property type="entry name" value="HIS_KIN"/>
    <property type="match status" value="1"/>
</dbReference>
<feature type="domain" description="Histidine kinase" evidence="6">
    <location>
        <begin position="328"/>
        <end position="543"/>
    </location>
</feature>
<dbReference type="InterPro" id="IPR052162">
    <property type="entry name" value="Sensor_kinase/Photoreceptor"/>
</dbReference>
<dbReference type="InterPro" id="IPR001610">
    <property type="entry name" value="PAC"/>
</dbReference>
<dbReference type="SUPFAM" id="SSF55785">
    <property type="entry name" value="PYP-like sensor domain (PAS domain)"/>
    <property type="match status" value="2"/>
</dbReference>
<dbReference type="Pfam" id="PF00989">
    <property type="entry name" value="PAS"/>
    <property type="match status" value="1"/>
</dbReference>
<feature type="domain" description="PAC" evidence="8">
    <location>
        <begin position="119"/>
        <end position="173"/>
    </location>
</feature>
<dbReference type="InterPro" id="IPR005467">
    <property type="entry name" value="His_kinase_dom"/>
</dbReference>
<dbReference type="AlphaFoldDB" id="A0A3B1BUT4"/>
<evidence type="ECO:0000259" key="8">
    <source>
        <dbReference type="PROSITE" id="PS50113"/>
    </source>
</evidence>
<dbReference type="InterPro" id="IPR004358">
    <property type="entry name" value="Sig_transdc_His_kin-like_C"/>
</dbReference>
<dbReference type="PANTHER" id="PTHR43304:SF1">
    <property type="entry name" value="PAC DOMAIN-CONTAINING PROTEIN"/>
    <property type="match status" value="1"/>
</dbReference>
<dbReference type="InterPro" id="IPR035965">
    <property type="entry name" value="PAS-like_dom_sf"/>
</dbReference>
<dbReference type="InterPro" id="IPR000700">
    <property type="entry name" value="PAS-assoc_C"/>
</dbReference>
<dbReference type="GO" id="GO:0007165">
    <property type="term" value="P:signal transduction"/>
    <property type="evidence" value="ECO:0007669"/>
    <property type="project" value="InterPro"/>
</dbReference>
<dbReference type="InterPro" id="IPR013767">
    <property type="entry name" value="PAS_fold"/>
</dbReference>
<organism evidence="9">
    <name type="scientific">hydrothermal vent metagenome</name>
    <dbReference type="NCBI Taxonomy" id="652676"/>
    <lineage>
        <taxon>unclassified sequences</taxon>
        <taxon>metagenomes</taxon>
        <taxon>ecological metagenomes</taxon>
    </lineage>
</organism>
<accession>A0A3B1BUT4</accession>
<evidence type="ECO:0000256" key="5">
    <source>
        <dbReference type="ARBA" id="ARBA00022777"/>
    </source>
</evidence>
<dbReference type="Pfam" id="PF02518">
    <property type="entry name" value="HATPase_c"/>
    <property type="match status" value="1"/>
</dbReference>
<dbReference type="InterPro" id="IPR000014">
    <property type="entry name" value="PAS"/>
</dbReference>
<dbReference type="Gene3D" id="3.30.565.10">
    <property type="entry name" value="Histidine kinase-like ATPase, C-terminal domain"/>
    <property type="match status" value="1"/>
</dbReference>
<dbReference type="PROSITE" id="PS50113">
    <property type="entry name" value="PAC"/>
    <property type="match status" value="1"/>
</dbReference>
<keyword evidence="5" id="KW-0418">Kinase</keyword>
<dbReference type="NCBIfam" id="TIGR00229">
    <property type="entry name" value="sensory_box"/>
    <property type="match status" value="1"/>
</dbReference>
<evidence type="ECO:0000259" key="6">
    <source>
        <dbReference type="PROSITE" id="PS50109"/>
    </source>
</evidence>
<keyword evidence="3" id="KW-0597">Phosphoprotein</keyword>
<dbReference type="EC" id="2.7.13.3" evidence="2"/>